<proteinExistence type="predicted"/>
<dbReference type="AlphaFoldDB" id="A0A0B4XL62"/>
<dbReference type="HOGENOM" id="CLU_135506_1_0_6"/>
<dbReference type="EMBL" id="CP004387">
    <property type="protein sequence ID" value="AJD47107.1"/>
    <property type="molecule type" value="Genomic_DNA"/>
</dbReference>
<dbReference type="KEGG" id="apac:S7S_03425"/>
<sequence length="133" mass="14951">MALDDFKIHDTRAFPIVRLFPESLPAGYSLLWEEEMDALLGQPTPFVILMGNTEVAVEAHEDRKRRTLWLKRNRDGLEQRCKGLVGVQPNAVKRLVMQTHSATLSALFKVPLRIVASDEEAEALGRALLASQE</sequence>
<dbReference type="STRING" id="391936.S7S_03425"/>
<organism evidence="1 2">
    <name type="scientific">Isoalcanivorax pacificus W11-5</name>
    <dbReference type="NCBI Taxonomy" id="391936"/>
    <lineage>
        <taxon>Bacteria</taxon>
        <taxon>Pseudomonadati</taxon>
        <taxon>Pseudomonadota</taxon>
        <taxon>Gammaproteobacteria</taxon>
        <taxon>Oceanospirillales</taxon>
        <taxon>Alcanivoracaceae</taxon>
        <taxon>Isoalcanivorax</taxon>
    </lineage>
</organism>
<keyword evidence="2" id="KW-1185">Reference proteome</keyword>
<name>A0A0B4XL62_9GAMM</name>
<dbReference type="Proteomes" id="UP000006764">
    <property type="component" value="Chromosome"/>
</dbReference>
<protein>
    <submittedName>
        <fullName evidence="1">GntR family transcriptional regulator</fullName>
    </submittedName>
</protein>
<dbReference type="RefSeq" id="WP_008740441.1">
    <property type="nucleotide sequence ID" value="NZ_CP004387.1"/>
</dbReference>
<evidence type="ECO:0000313" key="1">
    <source>
        <dbReference type="EMBL" id="AJD47107.1"/>
    </source>
</evidence>
<reference evidence="1 2" key="1">
    <citation type="journal article" date="2012" name="J. Bacteriol.">
        <title>Genome sequence of an alkane-degrading bacterium, Alcanivorax pacificus type strain W11-5, isolated from deep sea sediment.</title>
        <authorList>
            <person name="Lai Q."/>
            <person name="Shao Z."/>
        </authorList>
    </citation>
    <scope>NUCLEOTIDE SEQUENCE [LARGE SCALE GENOMIC DNA]</scope>
    <source>
        <strain evidence="1 2">W11-5</strain>
    </source>
</reference>
<gene>
    <name evidence="1" type="ORF">S7S_03425</name>
</gene>
<accession>A0A0B4XL62</accession>
<evidence type="ECO:0000313" key="2">
    <source>
        <dbReference type="Proteomes" id="UP000006764"/>
    </source>
</evidence>